<keyword evidence="6" id="KW-1185">Reference proteome</keyword>
<dbReference type="Gene3D" id="3.20.20.100">
    <property type="entry name" value="NADP-dependent oxidoreductase domain"/>
    <property type="match status" value="1"/>
</dbReference>
<protein>
    <submittedName>
        <fullName evidence="5">Transporter</fullName>
    </submittedName>
</protein>
<dbReference type="GO" id="GO:0016491">
    <property type="term" value="F:oxidoreductase activity"/>
    <property type="evidence" value="ECO:0007669"/>
    <property type="project" value="UniProtKB-KW"/>
</dbReference>
<gene>
    <name evidence="5" type="ORF">GSI_04729</name>
</gene>
<keyword evidence="3" id="KW-0560">Oxidoreductase</keyword>
<dbReference type="EMBL" id="AYKW01000008">
    <property type="protein sequence ID" value="PIL33279.1"/>
    <property type="molecule type" value="Genomic_DNA"/>
</dbReference>
<dbReference type="InterPro" id="IPR005399">
    <property type="entry name" value="K_chnl_volt-dep_bsu_KCNAB-rel"/>
</dbReference>
<dbReference type="Proteomes" id="UP000230002">
    <property type="component" value="Unassembled WGS sequence"/>
</dbReference>
<evidence type="ECO:0000313" key="6">
    <source>
        <dbReference type="Proteomes" id="UP000230002"/>
    </source>
</evidence>
<name>A0A2G8SHN6_9APHY</name>
<dbReference type="AlphaFoldDB" id="A0A2G8SHN6"/>
<dbReference type="Pfam" id="PF00248">
    <property type="entry name" value="Aldo_ket_red"/>
    <property type="match status" value="1"/>
</dbReference>
<dbReference type="STRING" id="1077348.A0A2G8SHN6"/>
<evidence type="ECO:0000256" key="3">
    <source>
        <dbReference type="ARBA" id="ARBA00023002"/>
    </source>
</evidence>
<keyword evidence="2" id="KW-0521">NADP</keyword>
<proteinExistence type="inferred from homology"/>
<sequence length="121" mass="14144">MMRLRPRRYEHGIATFDTADIYSFGLAEKFLGNAIRRLDLPREELVIMTKIGLPMDDLDAVKKRYTEPERYGLVNRRGLCRKHIFDGVREAPARMQLDYINVCRSQVRYHYAHLGNDACLA</sequence>
<evidence type="ECO:0000256" key="2">
    <source>
        <dbReference type="ARBA" id="ARBA00022857"/>
    </source>
</evidence>
<feature type="domain" description="NADP-dependent oxidoreductase" evidence="4">
    <location>
        <begin position="9"/>
        <end position="101"/>
    </location>
</feature>
<dbReference type="SUPFAM" id="SSF51430">
    <property type="entry name" value="NAD(P)-linked oxidoreductase"/>
    <property type="match status" value="1"/>
</dbReference>
<evidence type="ECO:0000313" key="5">
    <source>
        <dbReference type="EMBL" id="PIL33279.1"/>
    </source>
</evidence>
<dbReference type="PANTHER" id="PTHR43150:SF2">
    <property type="entry name" value="HYPERKINETIC, ISOFORM M"/>
    <property type="match status" value="1"/>
</dbReference>
<dbReference type="InterPro" id="IPR023210">
    <property type="entry name" value="NADP_OxRdtase_dom"/>
</dbReference>
<reference evidence="5 6" key="1">
    <citation type="journal article" date="2015" name="Sci. Rep.">
        <title>Chromosome-level genome map provides insights into diverse defense mechanisms in the medicinal fungus Ganoderma sinense.</title>
        <authorList>
            <person name="Zhu Y."/>
            <person name="Xu J."/>
            <person name="Sun C."/>
            <person name="Zhou S."/>
            <person name="Xu H."/>
            <person name="Nelson D.R."/>
            <person name="Qian J."/>
            <person name="Song J."/>
            <person name="Luo H."/>
            <person name="Xiang L."/>
            <person name="Li Y."/>
            <person name="Xu Z."/>
            <person name="Ji A."/>
            <person name="Wang L."/>
            <person name="Lu S."/>
            <person name="Hayward A."/>
            <person name="Sun W."/>
            <person name="Li X."/>
            <person name="Schwartz D.C."/>
            <person name="Wang Y."/>
            <person name="Chen S."/>
        </authorList>
    </citation>
    <scope>NUCLEOTIDE SEQUENCE [LARGE SCALE GENOMIC DNA]</scope>
    <source>
        <strain evidence="5 6">ZZ0214-1</strain>
    </source>
</reference>
<dbReference type="InterPro" id="IPR036812">
    <property type="entry name" value="NAD(P)_OxRdtase_dom_sf"/>
</dbReference>
<dbReference type="PANTHER" id="PTHR43150">
    <property type="entry name" value="HYPERKINETIC, ISOFORM M"/>
    <property type="match status" value="1"/>
</dbReference>
<evidence type="ECO:0000256" key="1">
    <source>
        <dbReference type="ARBA" id="ARBA00006515"/>
    </source>
</evidence>
<evidence type="ECO:0000259" key="4">
    <source>
        <dbReference type="Pfam" id="PF00248"/>
    </source>
</evidence>
<accession>A0A2G8SHN6</accession>
<organism evidence="5 6">
    <name type="scientific">Ganoderma sinense ZZ0214-1</name>
    <dbReference type="NCBI Taxonomy" id="1077348"/>
    <lineage>
        <taxon>Eukaryota</taxon>
        <taxon>Fungi</taxon>
        <taxon>Dikarya</taxon>
        <taxon>Basidiomycota</taxon>
        <taxon>Agaricomycotina</taxon>
        <taxon>Agaricomycetes</taxon>
        <taxon>Polyporales</taxon>
        <taxon>Polyporaceae</taxon>
        <taxon>Ganoderma</taxon>
    </lineage>
</organism>
<dbReference type="OrthoDB" id="48988at2759"/>
<comment type="caution">
    <text evidence="5">The sequence shown here is derived from an EMBL/GenBank/DDBJ whole genome shotgun (WGS) entry which is preliminary data.</text>
</comment>
<comment type="similarity">
    <text evidence="1">Belongs to the shaker potassium channel beta subunit family.</text>
</comment>